<keyword evidence="3" id="KW-1185">Reference proteome</keyword>
<feature type="compositionally biased region" description="Polar residues" evidence="1">
    <location>
        <begin position="115"/>
        <end position="128"/>
    </location>
</feature>
<feature type="region of interest" description="Disordered" evidence="1">
    <location>
        <begin position="1"/>
        <end position="128"/>
    </location>
</feature>
<evidence type="ECO:0000313" key="2">
    <source>
        <dbReference type="EMBL" id="KAF5894455.1"/>
    </source>
</evidence>
<dbReference type="AlphaFoldDB" id="A0A8J4UFM9"/>
<name>A0A8J4UFM9_CLAMG</name>
<dbReference type="OrthoDB" id="2155209at2759"/>
<organism evidence="2 3">
    <name type="scientific">Clarias magur</name>
    <name type="common">Asian catfish</name>
    <name type="synonym">Macropteronotus magur</name>
    <dbReference type="NCBI Taxonomy" id="1594786"/>
    <lineage>
        <taxon>Eukaryota</taxon>
        <taxon>Metazoa</taxon>
        <taxon>Chordata</taxon>
        <taxon>Craniata</taxon>
        <taxon>Vertebrata</taxon>
        <taxon>Euteleostomi</taxon>
        <taxon>Actinopterygii</taxon>
        <taxon>Neopterygii</taxon>
        <taxon>Teleostei</taxon>
        <taxon>Ostariophysi</taxon>
        <taxon>Siluriformes</taxon>
        <taxon>Clariidae</taxon>
        <taxon>Clarias</taxon>
    </lineage>
</organism>
<feature type="non-terminal residue" evidence="2">
    <location>
        <position position="1"/>
    </location>
</feature>
<dbReference type="PANTHER" id="PTHR14882:SF3">
    <property type="entry name" value="COILED-COIL DOMAIN CONTAINING 92B"/>
    <property type="match status" value="1"/>
</dbReference>
<dbReference type="Proteomes" id="UP000727407">
    <property type="component" value="Unassembled WGS sequence"/>
</dbReference>
<comment type="caution">
    <text evidence="2">The sequence shown here is derived from an EMBL/GenBank/DDBJ whole genome shotgun (WGS) entry which is preliminary data.</text>
</comment>
<feature type="compositionally biased region" description="Basic and acidic residues" evidence="1">
    <location>
        <begin position="56"/>
        <end position="65"/>
    </location>
</feature>
<evidence type="ECO:0000256" key="1">
    <source>
        <dbReference type="SAM" id="MobiDB-lite"/>
    </source>
</evidence>
<dbReference type="InterPro" id="IPR040370">
    <property type="entry name" value="CCDC74A/CCDC74B/CCDC92"/>
</dbReference>
<evidence type="ECO:0000313" key="3">
    <source>
        <dbReference type="Proteomes" id="UP000727407"/>
    </source>
</evidence>
<proteinExistence type="predicted"/>
<feature type="compositionally biased region" description="Low complexity" evidence="1">
    <location>
        <begin position="66"/>
        <end position="76"/>
    </location>
</feature>
<protein>
    <submittedName>
        <fullName evidence="2">Coiled-coil domain-containing protein 92-like</fullName>
    </submittedName>
</protein>
<gene>
    <name evidence="2" type="ORF">DAT39_015843</name>
</gene>
<dbReference type="EMBL" id="QNUK01000374">
    <property type="protein sequence ID" value="KAF5894455.1"/>
    <property type="molecule type" value="Genomic_DNA"/>
</dbReference>
<sequence>MASAPGKLRDYYTTAASGSAGKEGKKKKKKRGNTANEKKKSTTEQQTKRGQPRTPSHYDDSEKPQTQEATSTETSSDQNHAKGHTKERSARKCHKVKTTQSAVEETSAPDEQDNTEASSQTQESLRNSHNDTIAPWRLLWSTLIFQLGDFVKLEATVPDIAAEEEFLRARLLQTEHHLAEQECSQGELKAKLHHKGEQASALQVRLRDEERRFLEELKRRSHKITALSRDLRKQTDIAAQLTFQLHSARFRLYNQADEEDKEEEEKGEKDEK</sequence>
<dbReference type="PANTHER" id="PTHR14882">
    <property type="entry name" value="COILED-COIL DOMAIN-CONTAINING 74A"/>
    <property type="match status" value="1"/>
</dbReference>
<accession>A0A8J4UFM9</accession>
<reference evidence="2" key="1">
    <citation type="submission" date="2020-07" db="EMBL/GenBank/DDBJ databases">
        <title>Clarias magur genome sequencing, assembly and annotation.</title>
        <authorList>
            <person name="Kushwaha B."/>
            <person name="Kumar R."/>
            <person name="Das P."/>
            <person name="Joshi C.G."/>
            <person name="Kumar D."/>
            <person name="Nagpure N.S."/>
            <person name="Pandey M."/>
            <person name="Agarwal S."/>
            <person name="Srivastava S."/>
            <person name="Singh M."/>
            <person name="Sahoo L."/>
            <person name="Jayasankar P."/>
            <person name="Meher P.K."/>
            <person name="Koringa P.G."/>
            <person name="Iquebal M.A."/>
            <person name="Das S.P."/>
            <person name="Bit A."/>
            <person name="Patnaik S."/>
            <person name="Patel N."/>
            <person name="Shah T.M."/>
            <person name="Hinsu A."/>
            <person name="Jena J.K."/>
        </authorList>
    </citation>
    <scope>NUCLEOTIDE SEQUENCE</scope>
    <source>
        <strain evidence="2">CIFAMagur01</strain>
        <tissue evidence="2">Testis</tissue>
    </source>
</reference>